<keyword evidence="3" id="KW-1185">Reference proteome</keyword>
<reference evidence="2" key="1">
    <citation type="journal article" date="2019" name="bioRxiv">
        <title>The Genome of the Zebra Mussel, Dreissena polymorpha: A Resource for Invasive Species Research.</title>
        <authorList>
            <person name="McCartney M.A."/>
            <person name="Auch B."/>
            <person name="Kono T."/>
            <person name="Mallez S."/>
            <person name="Zhang Y."/>
            <person name="Obille A."/>
            <person name="Becker A."/>
            <person name="Abrahante J.E."/>
            <person name="Garbe J."/>
            <person name="Badalamenti J.P."/>
            <person name="Herman A."/>
            <person name="Mangelson H."/>
            <person name="Liachko I."/>
            <person name="Sullivan S."/>
            <person name="Sone E.D."/>
            <person name="Koren S."/>
            <person name="Silverstein K.A.T."/>
            <person name="Beckman K.B."/>
            <person name="Gohl D.M."/>
        </authorList>
    </citation>
    <scope>NUCLEOTIDE SEQUENCE</scope>
    <source>
        <strain evidence="2">Duluth1</strain>
        <tissue evidence="2">Whole animal</tissue>
    </source>
</reference>
<accession>A0A9D4S1L2</accession>
<comment type="caution">
    <text evidence="2">The sequence shown here is derived from an EMBL/GenBank/DDBJ whole genome shotgun (WGS) entry which is preliminary data.</text>
</comment>
<feature type="chain" id="PRO_5039732903" evidence="1">
    <location>
        <begin position="17"/>
        <end position="66"/>
    </location>
</feature>
<gene>
    <name evidence="2" type="ORF">DPMN_013158</name>
</gene>
<keyword evidence="1" id="KW-0732">Signal</keyword>
<evidence type="ECO:0000256" key="1">
    <source>
        <dbReference type="SAM" id="SignalP"/>
    </source>
</evidence>
<dbReference type="EMBL" id="JAIWYP010000001">
    <property type="protein sequence ID" value="KAH3889109.1"/>
    <property type="molecule type" value="Genomic_DNA"/>
</dbReference>
<evidence type="ECO:0000313" key="2">
    <source>
        <dbReference type="EMBL" id="KAH3889109.1"/>
    </source>
</evidence>
<evidence type="ECO:0000313" key="3">
    <source>
        <dbReference type="Proteomes" id="UP000828390"/>
    </source>
</evidence>
<sequence length="66" mass="7283">MWHMLILAYILTCVSGWKHDLGDGWNGWVSGNADTRGNWGASIGSLLHNDNVRTNTIWSNGRVEAG</sequence>
<reference evidence="2" key="2">
    <citation type="submission" date="2020-11" db="EMBL/GenBank/DDBJ databases">
        <authorList>
            <person name="McCartney M.A."/>
            <person name="Auch B."/>
            <person name="Kono T."/>
            <person name="Mallez S."/>
            <person name="Becker A."/>
            <person name="Gohl D.M."/>
            <person name="Silverstein K.A.T."/>
            <person name="Koren S."/>
            <person name="Bechman K.B."/>
            <person name="Herman A."/>
            <person name="Abrahante J.E."/>
            <person name="Garbe J."/>
        </authorList>
    </citation>
    <scope>NUCLEOTIDE SEQUENCE</scope>
    <source>
        <strain evidence="2">Duluth1</strain>
        <tissue evidence="2">Whole animal</tissue>
    </source>
</reference>
<dbReference type="Proteomes" id="UP000828390">
    <property type="component" value="Unassembled WGS sequence"/>
</dbReference>
<proteinExistence type="predicted"/>
<feature type="signal peptide" evidence="1">
    <location>
        <begin position="1"/>
        <end position="16"/>
    </location>
</feature>
<dbReference type="AlphaFoldDB" id="A0A9D4S1L2"/>
<name>A0A9D4S1L2_DREPO</name>
<organism evidence="2 3">
    <name type="scientific">Dreissena polymorpha</name>
    <name type="common">Zebra mussel</name>
    <name type="synonym">Mytilus polymorpha</name>
    <dbReference type="NCBI Taxonomy" id="45954"/>
    <lineage>
        <taxon>Eukaryota</taxon>
        <taxon>Metazoa</taxon>
        <taxon>Spiralia</taxon>
        <taxon>Lophotrochozoa</taxon>
        <taxon>Mollusca</taxon>
        <taxon>Bivalvia</taxon>
        <taxon>Autobranchia</taxon>
        <taxon>Heteroconchia</taxon>
        <taxon>Euheterodonta</taxon>
        <taxon>Imparidentia</taxon>
        <taxon>Neoheterodontei</taxon>
        <taxon>Myida</taxon>
        <taxon>Dreissenoidea</taxon>
        <taxon>Dreissenidae</taxon>
        <taxon>Dreissena</taxon>
    </lineage>
</organism>
<protein>
    <submittedName>
        <fullName evidence="2">Uncharacterized protein</fullName>
    </submittedName>
</protein>